<name>A0A9Q0JI19_9ROSI</name>
<dbReference type="PANTHER" id="PTHR43885:SF1">
    <property type="entry name" value="SUPERFAMILY HYDROLASE, PUTATIVE (AFU_ORTHOLOGUE AFUA_4G13290)-RELATED"/>
    <property type="match status" value="1"/>
</dbReference>
<dbReference type="EMBL" id="JAKUCV010002650">
    <property type="protein sequence ID" value="KAJ4841892.1"/>
    <property type="molecule type" value="Genomic_DNA"/>
</dbReference>
<proteinExistence type="predicted"/>
<evidence type="ECO:0000313" key="2">
    <source>
        <dbReference type="Proteomes" id="UP001141552"/>
    </source>
</evidence>
<comment type="caution">
    <text evidence="1">The sequence shown here is derived from an EMBL/GenBank/DDBJ whole genome shotgun (WGS) entry which is preliminary data.</text>
</comment>
<gene>
    <name evidence="1" type="ORF">Tsubulata_014253</name>
</gene>
<accession>A0A9Q0JI19</accession>
<dbReference type="InterPro" id="IPR006439">
    <property type="entry name" value="HAD-SF_hydro_IA"/>
</dbReference>
<dbReference type="InterPro" id="IPR036412">
    <property type="entry name" value="HAD-like_sf"/>
</dbReference>
<dbReference type="AlphaFoldDB" id="A0A9Q0JI19"/>
<dbReference type="GO" id="GO:0009507">
    <property type="term" value="C:chloroplast"/>
    <property type="evidence" value="ECO:0007669"/>
    <property type="project" value="TreeGrafter"/>
</dbReference>
<reference evidence="1" key="1">
    <citation type="submission" date="2022-02" db="EMBL/GenBank/DDBJ databases">
        <authorList>
            <person name="Henning P.M."/>
            <person name="McCubbin A.G."/>
            <person name="Shore J.S."/>
        </authorList>
    </citation>
    <scope>NUCLEOTIDE SEQUENCE</scope>
    <source>
        <strain evidence="1">F60SS</strain>
        <tissue evidence="1">Leaves</tissue>
    </source>
</reference>
<reference evidence="1" key="2">
    <citation type="journal article" date="2023" name="Plants (Basel)">
        <title>Annotation of the Turnera subulata (Passifloraceae) Draft Genome Reveals the S-Locus Evolved after the Divergence of Turneroideae from Passifloroideae in a Stepwise Manner.</title>
        <authorList>
            <person name="Henning P.M."/>
            <person name="Roalson E.H."/>
            <person name="Mir W."/>
            <person name="McCubbin A.G."/>
            <person name="Shore J.S."/>
        </authorList>
    </citation>
    <scope>NUCLEOTIDE SEQUENCE</scope>
    <source>
        <strain evidence="1">F60SS</strain>
    </source>
</reference>
<organism evidence="1 2">
    <name type="scientific">Turnera subulata</name>
    <dbReference type="NCBI Taxonomy" id="218843"/>
    <lineage>
        <taxon>Eukaryota</taxon>
        <taxon>Viridiplantae</taxon>
        <taxon>Streptophyta</taxon>
        <taxon>Embryophyta</taxon>
        <taxon>Tracheophyta</taxon>
        <taxon>Spermatophyta</taxon>
        <taxon>Magnoliopsida</taxon>
        <taxon>eudicotyledons</taxon>
        <taxon>Gunneridae</taxon>
        <taxon>Pentapetalae</taxon>
        <taxon>rosids</taxon>
        <taxon>fabids</taxon>
        <taxon>Malpighiales</taxon>
        <taxon>Passifloraceae</taxon>
        <taxon>Turnera</taxon>
    </lineage>
</organism>
<evidence type="ECO:0000313" key="1">
    <source>
        <dbReference type="EMBL" id="KAJ4841892.1"/>
    </source>
</evidence>
<dbReference type="PANTHER" id="PTHR43885">
    <property type="entry name" value="HALOACID DEHALOGENASE-LIKE HYDROLASE"/>
    <property type="match status" value="1"/>
</dbReference>
<protein>
    <submittedName>
        <fullName evidence="1">Uncharacterized protein</fullName>
    </submittedName>
</protein>
<dbReference type="Pfam" id="PF13242">
    <property type="entry name" value="Hydrolase_like"/>
    <property type="match status" value="1"/>
</dbReference>
<dbReference type="NCBIfam" id="TIGR01549">
    <property type="entry name" value="HAD-SF-IA-v1"/>
    <property type="match status" value="1"/>
</dbReference>
<dbReference type="Gene3D" id="3.40.50.1000">
    <property type="entry name" value="HAD superfamily/HAD-like"/>
    <property type="match status" value="1"/>
</dbReference>
<dbReference type="SUPFAM" id="SSF56784">
    <property type="entry name" value="HAD-like"/>
    <property type="match status" value="1"/>
</dbReference>
<keyword evidence="2" id="KW-1185">Reference proteome</keyword>
<dbReference type="InterPro" id="IPR023214">
    <property type="entry name" value="HAD_sf"/>
</dbReference>
<dbReference type="Proteomes" id="UP001141552">
    <property type="component" value="Unassembled WGS sequence"/>
</dbReference>
<dbReference type="OrthoDB" id="426235at2759"/>
<sequence length="102" mass="11374">MSNFTFTPALSREFRPCKPDPAPLLHICSSWQFDPNEVIMVGDSLKDDITCGKRAGAFTCLLDETGRYTSSDFAKLDLKPDFQVSSLAEIHSLLETNFDLTP</sequence>